<feature type="transmembrane region" description="Helical" evidence="1">
    <location>
        <begin position="25"/>
        <end position="47"/>
    </location>
</feature>
<evidence type="ECO:0000256" key="1">
    <source>
        <dbReference type="SAM" id="Phobius"/>
    </source>
</evidence>
<accession>A0ABN2JJ42</accession>
<keyword evidence="3" id="KW-1185">Reference proteome</keyword>
<comment type="caution">
    <text evidence="2">The sequence shown here is derived from an EMBL/GenBank/DDBJ whole genome shotgun (WGS) entry which is preliminary data.</text>
</comment>
<keyword evidence="1" id="KW-1133">Transmembrane helix</keyword>
<organism evidence="2 3">
    <name type="scientific">Isoptericola hypogeus</name>
    <dbReference type="NCBI Taxonomy" id="300179"/>
    <lineage>
        <taxon>Bacteria</taxon>
        <taxon>Bacillati</taxon>
        <taxon>Actinomycetota</taxon>
        <taxon>Actinomycetes</taxon>
        <taxon>Micrococcales</taxon>
        <taxon>Promicromonosporaceae</taxon>
        <taxon>Isoptericola</taxon>
    </lineage>
</organism>
<reference evidence="2 3" key="1">
    <citation type="journal article" date="2019" name="Int. J. Syst. Evol. Microbiol.">
        <title>The Global Catalogue of Microorganisms (GCM) 10K type strain sequencing project: providing services to taxonomists for standard genome sequencing and annotation.</title>
        <authorList>
            <consortium name="The Broad Institute Genomics Platform"/>
            <consortium name="The Broad Institute Genome Sequencing Center for Infectious Disease"/>
            <person name="Wu L."/>
            <person name="Ma J."/>
        </authorList>
    </citation>
    <scope>NUCLEOTIDE SEQUENCE [LARGE SCALE GENOMIC DNA]</scope>
    <source>
        <strain evidence="2 3">JCM 15589</strain>
    </source>
</reference>
<dbReference type="Proteomes" id="UP001501138">
    <property type="component" value="Unassembled WGS sequence"/>
</dbReference>
<keyword evidence="1" id="KW-0812">Transmembrane</keyword>
<gene>
    <name evidence="2" type="ORF">GCM10009809_25730</name>
</gene>
<evidence type="ECO:0000313" key="3">
    <source>
        <dbReference type="Proteomes" id="UP001501138"/>
    </source>
</evidence>
<proteinExistence type="predicted"/>
<evidence type="ECO:0000313" key="2">
    <source>
        <dbReference type="EMBL" id="GAA1729027.1"/>
    </source>
</evidence>
<protein>
    <submittedName>
        <fullName evidence="2">Uncharacterized protein</fullName>
    </submittedName>
</protein>
<sequence>MGDVAVPARVDEPGDERSTARRARLVTYGAVGALLAAALVQVDVWPLTAMRLFSNVRTDHGASTSLVAVGLDGSRTDLRPAGGAILATTSHLFDDLERADDARAREMVHAWLDLAGVDPAGVDRVVLEKATWVMAPDTGARHETGREVVAEVRP</sequence>
<keyword evidence="1" id="KW-0472">Membrane</keyword>
<dbReference type="EMBL" id="BAAAPM010000005">
    <property type="protein sequence ID" value="GAA1729027.1"/>
    <property type="molecule type" value="Genomic_DNA"/>
</dbReference>
<name>A0ABN2JJ42_9MICO</name>
<dbReference type="RefSeq" id="WP_344248857.1">
    <property type="nucleotide sequence ID" value="NZ_BAAAPM010000005.1"/>
</dbReference>